<name>A0ACB8SL70_9AGAM</name>
<evidence type="ECO:0000313" key="1">
    <source>
        <dbReference type="EMBL" id="KAI0057134.1"/>
    </source>
</evidence>
<accession>A0ACB8SL70</accession>
<dbReference type="EMBL" id="MU277252">
    <property type="protein sequence ID" value="KAI0057134.1"/>
    <property type="molecule type" value="Genomic_DNA"/>
</dbReference>
<comment type="caution">
    <text evidence="1">The sequence shown here is derived from an EMBL/GenBank/DDBJ whole genome shotgun (WGS) entry which is preliminary data.</text>
</comment>
<evidence type="ECO:0000313" key="2">
    <source>
        <dbReference type="Proteomes" id="UP000814140"/>
    </source>
</evidence>
<sequence length="232" mass="25424">MASLLIAWQLTNKHVLIVGGGDVASGRIDHVLAAGAHITLVSPHDGLHPLTKHHLDTSDRISYHDRPFLPADLDHADMVLTAIDDVAVSRDIAVRCRALRIPVNVADDPSFCDFYFGSQIRQGPLQIMVSTNGKGPKLANIIRRKIEESIPRGAGAAIEKTGLLRERLKERAPGVGGDVGKRRMKWMVELCTAWEMDDLALLDDSQMERLLDEGWEHDIVPTPAELGVAPVS</sequence>
<reference evidence="1" key="2">
    <citation type="journal article" date="2022" name="New Phytol.">
        <title>Evolutionary transition to the ectomycorrhizal habit in the genomes of a hyperdiverse lineage of mushroom-forming fungi.</title>
        <authorList>
            <person name="Looney B."/>
            <person name="Miyauchi S."/>
            <person name="Morin E."/>
            <person name="Drula E."/>
            <person name="Courty P.E."/>
            <person name="Kohler A."/>
            <person name="Kuo A."/>
            <person name="LaButti K."/>
            <person name="Pangilinan J."/>
            <person name="Lipzen A."/>
            <person name="Riley R."/>
            <person name="Andreopoulos W."/>
            <person name="He G."/>
            <person name="Johnson J."/>
            <person name="Nolan M."/>
            <person name="Tritt A."/>
            <person name="Barry K.W."/>
            <person name="Grigoriev I.V."/>
            <person name="Nagy L.G."/>
            <person name="Hibbett D."/>
            <person name="Henrissat B."/>
            <person name="Matheny P.B."/>
            <person name="Labbe J."/>
            <person name="Martin F.M."/>
        </authorList>
    </citation>
    <scope>NUCLEOTIDE SEQUENCE</scope>
    <source>
        <strain evidence="1">HHB10654</strain>
    </source>
</reference>
<keyword evidence="2" id="KW-1185">Reference proteome</keyword>
<dbReference type="Proteomes" id="UP000814140">
    <property type="component" value="Unassembled WGS sequence"/>
</dbReference>
<gene>
    <name evidence="1" type="ORF">BV25DRAFT_1812992</name>
</gene>
<proteinExistence type="predicted"/>
<reference evidence="1" key="1">
    <citation type="submission" date="2021-03" db="EMBL/GenBank/DDBJ databases">
        <authorList>
            <consortium name="DOE Joint Genome Institute"/>
            <person name="Ahrendt S."/>
            <person name="Looney B.P."/>
            <person name="Miyauchi S."/>
            <person name="Morin E."/>
            <person name="Drula E."/>
            <person name="Courty P.E."/>
            <person name="Chicoki N."/>
            <person name="Fauchery L."/>
            <person name="Kohler A."/>
            <person name="Kuo A."/>
            <person name="Labutti K."/>
            <person name="Pangilinan J."/>
            <person name="Lipzen A."/>
            <person name="Riley R."/>
            <person name="Andreopoulos W."/>
            <person name="He G."/>
            <person name="Johnson J."/>
            <person name="Barry K.W."/>
            <person name="Grigoriev I.V."/>
            <person name="Nagy L."/>
            <person name="Hibbett D."/>
            <person name="Henrissat B."/>
            <person name="Matheny P.B."/>
            <person name="Labbe J."/>
            <person name="Martin F."/>
        </authorList>
    </citation>
    <scope>NUCLEOTIDE SEQUENCE</scope>
    <source>
        <strain evidence="1">HHB10654</strain>
    </source>
</reference>
<protein>
    <submittedName>
        <fullName evidence="1">Siroheme synthase</fullName>
    </submittedName>
</protein>
<organism evidence="1 2">
    <name type="scientific">Artomyces pyxidatus</name>
    <dbReference type="NCBI Taxonomy" id="48021"/>
    <lineage>
        <taxon>Eukaryota</taxon>
        <taxon>Fungi</taxon>
        <taxon>Dikarya</taxon>
        <taxon>Basidiomycota</taxon>
        <taxon>Agaricomycotina</taxon>
        <taxon>Agaricomycetes</taxon>
        <taxon>Russulales</taxon>
        <taxon>Auriscalpiaceae</taxon>
        <taxon>Artomyces</taxon>
    </lineage>
</organism>